<proteinExistence type="predicted"/>
<gene>
    <name evidence="1" type="ORF">Q4T40_06140</name>
</gene>
<evidence type="ECO:0000313" key="2">
    <source>
        <dbReference type="Proteomes" id="UP001254848"/>
    </source>
</evidence>
<dbReference type="Proteomes" id="UP001254848">
    <property type="component" value="Unassembled WGS sequence"/>
</dbReference>
<protein>
    <submittedName>
        <fullName evidence="1">Uncharacterized protein</fullName>
    </submittedName>
</protein>
<dbReference type="EMBL" id="JAUOZS010000001">
    <property type="protein sequence ID" value="MDT8900816.1"/>
    <property type="molecule type" value="Genomic_DNA"/>
</dbReference>
<evidence type="ECO:0000313" key="1">
    <source>
        <dbReference type="EMBL" id="MDT8900816.1"/>
    </source>
</evidence>
<name>A0ABU3NY93_9FIRM</name>
<accession>A0ABU3NY93</accession>
<organism evidence="1 2">
    <name type="scientific">Anaeroselena agilis</name>
    <dbReference type="NCBI Taxonomy" id="3063788"/>
    <lineage>
        <taxon>Bacteria</taxon>
        <taxon>Bacillati</taxon>
        <taxon>Bacillota</taxon>
        <taxon>Negativicutes</taxon>
        <taxon>Acetonemataceae</taxon>
        <taxon>Anaeroselena</taxon>
    </lineage>
</organism>
<keyword evidence="2" id="KW-1185">Reference proteome</keyword>
<sequence>MSFLARNEYLLGEIDYYHGQVCARLTDDRWSENYRQIWRAVCLQLCWHECYDAAGPGERMVRALLRRTRYGRQWPPDCPVLNGPVSLSRTESIACRTLFGFDLITDGWGDWEALARGFSEAGETLLVLRLLPYMEYLLEVGAGNGYYSFLAAQNGLAVTALEPSPLEYKQLRAGAALNGFAGIAAPVCSSGESAAGGALYLEDGARVKPLQLADYRAAGSLVRLAAAGFGLALLKGAADWLAAYDAPVLLVAAANGPEDGPNGSVPAAVRELARYDYGLYTVSREPAHGAPLLAQLEASVHRAAGGSFLALPPMAQDLAEQLTKPVDTRVLTPTARLENLLYFVKTSFEAL</sequence>
<reference evidence="1 2" key="1">
    <citation type="submission" date="2023-07" db="EMBL/GenBank/DDBJ databases">
        <title>The novel representative of Negativicutes class, Anaeroselena agilis gen. nov. sp. nov.</title>
        <authorList>
            <person name="Prokofeva M.I."/>
            <person name="Elcheninov A.G."/>
            <person name="Klyukina A."/>
            <person name="Kublanov I.V."/>
            <person name="Frolov E.N."/>
            <person name="Podosokorskaya O.A."/>
        </authorList>
    </citation>
    <scope>NUCLEOTIDE SEQUENCE [LARGE SCALE GENOMIC DNA]</scope>
    <source>
        <strain evidence="1 2">4137-cl</strain>
    </source>
</reference>
<dbReference type="Gene3D" id="3.40.50.150">
    <property type="entry name" value="Vaccinia Virus protein VP39"/>
    <property type="match status" value="1"/>
</dbReference>
<dbReference type="SUPFAM" id="SSF53335">
    <property type="entry name" value="S-adenosyl-L-methionine-dependent methyltransferases"/>
    <property type="match status" value="1"/>
</dbReference>
<dbReference type="RefSeq" id="WP_413779349.1">
    <property type="nucleotide sequence ID" value="NZ_JAUOZS010000001.1"/>
</dbReference>
<comment type="caution">
    <text evidence="1">The sequence shown here is derived from an EMBL/GenBank/DDBJ whole genome shotgun (WGS) entry which is preliminary data.</text>
</comment>
<dbReference type="InterPro" id="IPR029063">
    <property type="entry name" value="SAM-dependent_MTases_sf"/>
</dbReference>